<sequence length="324" mass="35877">MGYTKGLFSAITRHGEPIVKKLAAVFDKLPAFSSTKAKGLIERELGAPVHELFKEFEDQPIAAASLGQMQSEVVEEIIYGLESAILFGTQDTGHRTQDTGHRTQDTGHRTQDTGHRTQDTGHRTQDTGHRTQDTGHRTQDTGHRTQDTGHRTQDTGQDTGHRTQDTGHRTQDTGHRTQDTGHRTQDRICIAGAGILRIAGPGLHLHQYMLECFRICLPDLRVEARAGGCGVHNNLDEYVLISVKEKPDASIPPTMDGLLIIHQRAINADVDPTHPPAGENLPVFALPDDSVVELVKQVGEKDQMKTRMSNTAFRFIDERVSKIR</sequence>
<name>A0ACB8ZYD5_CICIN</name>
<dbReference type="EMBL" id="CM042016">
    <property type="protein sequence ID" value="KAI3701155.1"/>
    <property type="molecule type" value="Genomic_DNA"/>
</dbReference>
<protein>
    <submittedName>
        <fullName evidence="1">Uncharacterized protein</fullName>
    </submittedName>
</protein>
<reference evidence="1 2" key="2">
    <citation type="journal article" date="2022" name="Mol. Ecol. Resour.">
        <title>The genomes of chicory, endive, great burdock and yacon provide insights into Asteraceae paleo-polyploidization history and plant inulin production.</title>
        <authorList>
            <person name="Fan W."/>
            <person name="Wang S."/>
            <person name="Wang H."/>
            <person name="Wang A."/>
            <person name="Jiang F."/>
            <person name="Liu H."/>
            <person name="Zhao H."/>
            <person name="Xu D."/>
            <person name="Zhang Y."/>
        </authorList>
    </citation>
    <scope>NUCLEOTIDE SEQUENCE [LARGE SCALE GENOMIC DNA]</scope>
    <source>
        <strain evidence="2">cv. Punajuju</strain>
        <tissue evidence="1">Leaves</tissue>
    </source>
</reference>
<evidence type="ECO:0000313" key="2">
    <source>
        <dbReference type="Proteomes" id="UP001055811"/>
    </source>
</evidence>
<proteinExistence type="predicted"/>
<gene>
    <name evidence="1" type="ORF">L2E82_45800</name>
</gene>
<organism evidence="1 2">
    <name type="scientific">Cichorium intybus</name>
    <name type="common">Chicory</name>
    <dbReference type="NCBI Taxonomy" id="13427"/>
    <lineage>
        <taxon>Eukaryota</taxon>
        <taxon>Viridiplantae</taxon>
        <taxon>Streptophyta</taxon>
        <taxon>Embryophyta</taxon>
        <taxon>Tracheophyta</taxon>
        <taxon>Spermatophyta</taxon>
        <taxon>Magnoliopsida</taxon>
        <taxon>eudicotyledons</taxon>
        <taxon>Gunneridae</taxon>
        <taxon>Pentapetalae</taxon>
        <taxon>asterids</taxon>
        <taxon>campanulids</taxon>
        <taxon>Asterales</taxon>
        <taxon>Asteraceae</taxon>
        <taxon>Cichorioideae</taxon>
        <taxon>Cichorieae</taxon>
        <taxon>Cichoriinae</taxon>
        <taxon>Cichorium</taxon>
    </lineage>
</organism>
<comment type="caution">
    <text evidence="1">The sequence shown here is derived from an EMBL/GenBank/DDBJ whole genome shotgun (WGS) entry which is preliminary data.</text>
</comment>
<evidence type="ECO:0000313" key="1">
    <source>
        <dbReference type="EMBL" id="KAI3701155.1"/>
    </source>
</evidence>
<reference evidence="2" key="1">
    <citation type="journal article" date="2022" name="Mol. Ecol. Resour.">
        <title>The genomes of chicory, endive, great burdock and yacon provide insights into Asteraceae palaeo-polyploidization history and plant inulin production.</title>
        <authorList>
            <person name="Fan W."/>
            <person name="Wang S."/>
            <person name="Wang H."/>
            <person name="Wang A."/>
            <person name="Jiang F."/>
            <person name="Liu H."/>
            <person name="Zhao H."/>
            <person name="Xu D."/>
            <person name="Zhang Y."/>
        </authorList>
    </citation>
    <scope>NUCLEOTIDE SEQUENCE [LARGE SCALE GENOMIC DNA]</scope>
    <source>
        <strain evidence="2">cv. Punajuju</strain>
    </source>
</reference>
<dbReference type="Proteomes" id="UP001055811">
    <property type="component" value="Linkage Group LG08"/>
</dbReference>
<keyword evidence="2" id="KW-1185">Reference proteome</keyword>
<accession>A0ACB8ZYD5</accession>